<organism evidence="6 7">
    <name type="scientific">Hohenbuehelia grisea</name>
    <dbReference type="NCBI Taxonomy" id="104357"/>
    <lineage>
        <taxon>Eukaryota</taxon>
        <taxon>Fungi</taxon>
        <taxon>Dikarya</taxon>
        <taxon>Basidiomycota</taxon>
        <taxon>Agaricomycotina</taxon>
        <taxon>Agaricomycetes</taxon>
        <taxon>Agaricomycetidae</taxon>
        <taxon>Agaricales</taxon>
        <taxon>Pleurotineae</taxon>
        <taxon>Pleurotaceae</taxon>
        <taxon>Hohenbuehelia</taxon>
    </lineage>
</organism>
<evidence type="ECO:0000256" key="1">
    <source>
        <dbReference type="ARBA" id="ARBA00022723"/>
    </source>
</evidence>
<keyword evidence="2 4" id="KW-0863">Zinc-finger</keyword>
<dbReference type="SUPFAM" id="SSF144232">
    <property type="entry name" value="HIT/MYND zinc finger-like"/>
    <property type="match status" value="1"/>
</dbReference>
<sequence length="318" mass="36494">MVLRTKLITHVIHFTLRSFLGLDPPEIRVLKNSPDKGPRKPNPVQDLHKEIMKLSMSSGQVKELRKETLSAMKERASQRVTECACCAMRQPTDAKFSRCKPCWENVKRTVVYCSRECQKKDWKARHKILCGRTLDFETAEKAAMAPRAGSQIAEPVSDTGRIGPAVGGFKRSPALVLLVTRLNEHPKVDYFFVVPTTKEWLDSDYNNPKVRAIVRRRRNQACTTGDRESVAILCHFFCWIMTAEAGRHAVKPRVNAKTITMQMTKEFEYDGLSTAVLELQEKAWEHPLKKPRLVEELDDLEWVKFFSGMDMEKKFVLD</sequence>
<dbReference type="InterPro" id="IPR002893">
    <property type="entry name" value="Znf_MYND"/>
</dbReference>
<accession>A0ABR3JJ20</accession>
<gene>
    <name evidence="6" type="ORF">HGRIS_001774</name>
</gene>
<keyword evidence="1" id="KW-0479">Metal-binding</keyword>
<keyword evidence="7" id="KW-1185">Reference proteome</keyword>
<evidence type="ECO:0000256" key="2">
    <source>
        <dbReference type="ARBA" id="ARBA00022771"/>
    </source>
</evidence>
<proteinExistence type="predicted"/>
<reference evidence="7" key="1">
    <citation type="submission" date="2024-06" db="EMBL/GenBank/DDBJ databases">
        <title>Multi-omics analyses provide insights into the biosynthesis of the anticancer antibiotic pleurotin in Hohenbuehelia grisea.</title>
        <authorList>
            <person name="Weaver J.A."/>
            <person name="Alberti F."/>
        </authorList>
    </citation>
    <scope>NUCLEOTIDE SEQUENCE [LARGE SCALE GENOMIC DNA]</scope>
    <source>
        <strain evidence="7">T-177</strain>
    </source>
</reference>
<dbReference type="Pfam" id="PF01753">
    <property type="entry name" value="zf-MYND"/>
    <property type="match status" value="1"/>
</dbReference>
<comment type="caution">
    <text evidence="6">The sequence shown here is derived from an EMBL/GenBank/DDBJ whole genome shotgun (WGS) entry which is preliminary data.</text>
</comment>
<dbReference type="PROSITE" id="PS50865">
    <property type="entry name" value="ZF_MYND_2"/>
    <property type="match status" value="1"/>
</dbReference>
<keyword evidence="3" id="KW-0862">Zinc</keyword>
<dbReference type="Gene3D" id="6.10.140.2220">
    <property type="match status" value="1"/>
</dbReference>
<feature type="domain" description="MYND-type" evidence="5">
    <location>
        <begin position="83"/>
        <end position="130"/>
    </location>
</feature>
<protein>
    <recommendedName>
        <fullName evidence="5">MYND-type domain-containing protein</fullName>
    </recommendedName>
</protein>
<dbReference type="Proteomes" id="UP001556367">
    <property type="component" value="Unassembled WGS sequence"/>
</dbReference>
<evidence type="ECO:0000256" key="3">
    <source>
        <dbReference type="ARBA" id="ARBA00022833"/>
    </source>
</evidence>
<dbReference type="EMBL" id="JASNQZ010000006">
    <property type="protein sequence ID" value="KAL0955536.1"/>
    <property type="molecule type" value="Genomic_DNA"/>
</dbReference>
<evidence type="ECO:0000313" key="6">
    <source>
        <dbReference type="EMBL" id="KAL0955536.1"/>
    </source>
</evidence>
<evidence type="ECO:0000313" key="7">
    <source>
        <dbReference type="Proteomes" id="UP001556367"/>
    </source>
</evidence>
<name>A0ABR3JJ20_9AGAR</name>
<evidence type="ECO:0000256" key="4">
    <source>
        <dbReference type="PROSITE-ProRule" id="PRU00134"/>
    </source>
</evidence>
<evidence type="ECO:0000259" key="5">
    <source>
        <dbReference type="PROSITE" id="PS50865"/>
    </source>
</evidence>